<comment type="subunit">
    <text evidence="7">Monomer. Binds directly to the core enzyme of the DNA-dependent RNA polymerase and to nascent RNA.</text>
</comment>
<dbReference type="GO" id="GO:0031564">
    <property type="term" value="P:transcription antitermination"/>
    <property type="evidence" value="ECO:0007669"/>
    <property type="project" value="UniProtKB-UniRule"/>
</dbReference>
<evidence type="ECO:0000256" key="4">
    <source>
        <dbReference type="ARBA" id="ARBA00022884"/>
    </source>
</evidence>
<accession>Q1AW56</accession>
<dbReference type="HOGENOM" id="CLU_029242_2_2_11"/>
<evidence type="ECO:0000256" key="7">
    <source>
        <dbReference type="HAMAP-Rule" id="MF_00945"/>
    </source>
</evidence>
<dbReference type="GO" id="GO:0003723">
    <property type="term" value="F:RNA binding"/>
    <property type="evidence" value="ECO:0007669"/>
    <property type="project" value="UniProtKB-UniRule"/>
</dbReference>
<dbReference type="Proteomes" id="UP000006637">
    <property type="component" value="Chromosome"/>
</dbReference>
<dbReference type="Pfam" id="PF13184">
    <property type="entry name" value="KH_NusA_1st"/>
    <property type="match status" value="1"/>
</dbReference>
<name>Q1AW56_RUBXD</name>
<organism evidence="9 10">
    <name type="scientific">Rubrobacter xylanophilus (strain DSM 9941 / JCM 11954 / NBRC 16129 / PRD-1)</name>
    <dbReference type="NCBI Taxonomy" id="266117"/>
    <lineage>
        <taxon>Bacteria</taxon>
        <taxon>Bacillati</taxon>
        <taxon>Actinomycetota</taxon>
        <taxon>Rubrobacteria</taxon>
        <taxon>Rubrobacterales</taxon>
        <taxon>Rubrobacteraceae</taxon>
        <taxon>Rubrobacter</taxon>
    </lineage>
</organism>
<gene>
    <name evidence="7" type="primary">nusA</name>
    <name evidence="9" type="ordered locus">Rxyl_1410</name>
</gene>
<dbReference type="PROSITE" id="PS50084">
    <property type="entry name" value="KH_TYPE_1"/>
    <property type="match status" value="1"/>
</dbReference>
<dbReference type="GO" id="GO:0006353">
    <property type="term" value="P:DNA-templated transcription termination"/>
    <property type="evidence" value="ECO:0007669"/>
    <property type="project" value="UniProtKB-UniRule"/>
</dbReference>
<evidence type="ECO:0000256" key="6">
    <source>
        <dbReference type="ARBA" id="ARBA00023163"/>
    </source>
</evidence>
<comment type="subcellular location">
    <subcellularLocation>
        <location evidence="7">Cytoplasm</location>
    </subcellularLocation>
</comment>
<dbReference type="Pfam" id="PF26594">
    <property type="entry name" value="KH_NusA_2nd"/>
    <property type="match status" value="1"/>
</dbReference>
<dbReference type="SUPFAM" id="SSF54814">
    <property type="entry name" value="Prokaryotic type KH domain (KH-domain type II)"/>
    <property type="match status" value="2"/>
</dbReference>
<reference evidence="9 10" key="1">
    <citation type="submission" date="2006-06" db="EMBL/GenBank/DDBJ databases">
        <title>Complete sequence of Rubrobacter xylanophilus DSM 9941.</title>
        <authorList>
            <consortium name="US DOE Joint Genome Institute"/>
            <person name="Copeland A."/>
            <person name="Lucas S."/>
            <person name="Lapidus A."/>
            <person name="Barry K."/>
            <person name="Detter J.C."/>
            <person name="Glavina del Rio T."/>
            <person name="Hammon N."/>
            <person name="Israni S."/>
            <person name="Dalin E."/>
            <person name="Tice H."/>
            <person name="Pitluck S."/>
            <person name="Munk A.C."/>
            <person name="Brettin T."/>
            <person name="Bruce D."/>
            <person name="Han C."/>
            <person name="Tapia R."/>
            <person name="Gilna P."/>
            <person name="Schmutz J."/>
            <person name="Larimer F."/>
            <person name="Land M."/>
            <person name="Hauser L."/>
            <person name="Kyrpides N."/>
            <person name="Lykidis A."/>
            <person name="da Costa M.S."/>
            <person name="Rainey F.A."/>
            <person name="Empadinhas N."/>
            <person name="Jolivet E."/>
            <person name="Battista J.R."/>
            <person name="Richardson P."/>
        </authorList>
    </citation>
    <scope>NUCLEOTIDE SEQUENCE [LARGE SCALE GENOMIC DNA]</scope>
    <source>
        <strain evidence="10">DSM 9941 / NBRC 16129 / PRD-1</strain>
    </source>
</reference>
<dbReference type="STRING" id="266117.Rxyl_1410"/>
<sequence>MNTALLSALHEIETEKGIPFETVKRVLEESLLAAYREREGAVEGAEVVLDRETGDLRVMKDGEDITPEDFDFTRIAASLMRQNFMQRLNEVHNQQLVKEYGERIGDVVTGIVQQAHRRMTIIDLGRVEALLPASEQVPGERYENGQRLKVYLLDIKEAGRGPSIIVSRRHEGLLRGLFELEVPEIYDGLVEIKAVAREAGLRSKVAVWSNEPGIDPVGACVGPRGSRVRAVVSELRNEKIDIIQWDPDPARFIAKALSPARVREVYLDEEEKQAEVIVPDDQLSLAIGREGQNARLAVKLTDWKIDIKPESQAVEYEEEDEWEPDEGSSMHRCRAVLSNGKRCANMALPGSLFCGIPSHQAQAKEFEGLTEGSQEEEVADE</sequence>
<dbReference type="SUPFAM" id="SSF69705">
    <property type="entry name" value="Transcription factor NusA, N-terminal domain"/>
    <property type="match status" value="1"/>
</dbReference>
<comment type="similarity">
    <text evidence="7">Belongs to the NusA family.</text>
</comment>
<dbReference type="SMART" id="SM00322">
    <property type="entry name" value="KH"/>
    <property type="match status" value="2"/>
</dbReference>
<dbReference type="NCBIfam" id="TIGR01953">
    <property type="entry name" value="NusA"/>
    <property type="match status" value="1"/>
</dbReference>
<dbReference type="KEGG" id="rxy:Rxyl_1410"/>
<evidence type="ECO:0000313" key="10">
    <source>
        <dbReference type="Proteomes" id="UP000006637"/>
    </source>
</evidence>
<dbReference type="GO" id="GO:0003700">
    <property type="term" value="F:DNA-binding transcription factor activity"/>
    <property type="evidence" value="ECO:0007669"/>
    <property type="project" value="InterPro"/>
</dbReference>
<dbReference type="PhylomeDB" id="Q1AW56"/>
<evidence type="ECO:0000256" key="3">
    <source>
        <dbReference type="ARBA" id="ARBA00022814"/>
    </source>
</evidence>
<dbReference type="InterPro" id="IPR025249">
    <property type="entry name" value="TF_NusA_KH_1st"/>
</dbReference>
<dbReference type="AlphaFoldDB" id="Q1AW56"/>
<keyword evidence="6 7" id="KW-0804">Transcription</keyword>
<dbReference type="Gene3D" id="2.40.50.140">
    <property type="entry name" value="Nucleic acid-binding proteins"/>
    <property type="match status" value="1"/>
</dbReference>
<feature type="domain" description="S1 motif" evidence="8">
    <location>
        <begin position="105"/>
        <end position="169"/>
    </location>
</feature>
<dbReference type="CDD" id="cd22529">
    <property type="entry name" value="KH-II_NusA_rpt2"/>
    <property type="match status" value="1"/>
</dbReference>
<keyword evidence="10" id="KW-1185">Reference proteome</keyword>
<dbReference type="eggNOG" id="COG0195">
    <property type="taxonomic scope" value="Bacteria"/>
</dbReference>
<dbReference type="OrthoDB" id="9807233at2"/>
<keyword evidence="1 7" id="KW-0806">Transcription termination</keyword>
<dbReference type="GO" id="GO:0005829">
    <property type="term" value="C:cytosol"/>
    <property type="evidence" value="ECO:0007669"/>
    <property type="project" value="TreeGrafter"/>
</dbReference>
<dbReference type="SUPFAM" id="SSF50249">
    <property type="entry name" value="Nucleic acid-binding proteins"/>
    <property type="match status" value="1"/>
</dbReference>
<keyword evidence="2 7" id="KW-0963">Cytoplasm</keyword>
<keyword evidence="4 7" id="KW-0694">RNA-binding</keyword>
<dbReference type="PROSITE" id="PS50126">
    <property type="entry name" value="S1"/>
    <property type="match status" value="1"/>
</dbReference>
<dbReference type="RefSeq" id="WP_011564389.1">
    <property type="nucleotide sequence ID" value="NC_008148.1"/>
</dbReference>
<evidence type="ECO:0000313" key="9">
    <source>
        <dbReference type="EMBL" id="ABG04372.1"/>
    </source>
</evidence>
<dbReference type="InterPro" id="IPR058582">
    <property type="entry name" value="KH_NusA_2nd"/>
</dbReference>
<evidence type="ECO:0000256" key="2">
    <source>
        <dbReference type="ARBA" id="ARBA00022490"/>
    </source>
</evidence>
<protein>
    <recommendedName>
        <fullName evidence="7">Transcription termination/antitermination protein NusA</fullName>
    </recommendedName>
</protein>
<dbReference type="FunFam" id="3.30.300.20:FF:000002">
    <property type="entry name" value="Transcription termination/antitermination protein NusA"/>
    <property type="match status" value="1"/>
</dbReference>
<keyword evidence="3 7" id="KW-0889">Transcription antitermination</keyword>
<dbReference type="InterPro" id="IPR036555">
    <property type="entry name" value="NusA_N_sf"/>
</dbReference>
<dbReference type="PANTHER" id="PTHR22648:SF0">
    <property type="entry name" value="TRANSCRIPTION TERMINATION_ANTITERMINATION PROTEIN NUSA"/>
    <property type="match status" value="1"/>
</dbReference>
<keyword evidence="5 7" id="KW-0805">Transcription regulation</keyword>
<dbReference type="PANTHER" id="PTHR22648">
    <property type="entry name" value="TRANSCRIPTION TERMINATION FACTOR NUSA"/>
    <property type="match status" value="1"/>
</dbReference>
<dbReference type="InterPro" id="IPR013735">
    <property type="entry name" value="TF_NusA_N"/>
</dbReference>
<dbReference type="SMART" id="SM00316">
    <property type="entry name" value="S1"/>
    <property type="match status" value="1"/>
</dbReference>
<dbReference type="CDD" id="cd04455">
    <property type="entry name" value="S1_NusA"/>
    <property type="match status" value="1"/>
</dbReference>
<evidence type="ECO:0000256" key="1">
    <source>
        <dbReference type="ARBA" id="ARBA00022472"/>
    </source>
</evidence>
<dbReference type="InterPro" id="IPR010213">
    <property type="entry name" value="TF_NusA"/>
</dbReference>
<evidence type="ECO:0000259" key="8">
    <source>
        <dbReference type="PROSITE" id="PS50126"/>
    </source>
</evidence>
<dbReference type="InterPro" id="IPR003029">
    <property type="entry name" value="S1_domain"/>
</dbReference>
<evidence type="ECO:0000256" key="5">
    <source>
        <dbReference type="ARBA" id="ARBA00023015"/>
    </source>
</evidence>
<dbReference type="InterPro" id="IPR012340">
    <property type="entry name" value="NA-bd_OB-fold"/>
</dbReference>
<dbReference type="InterPro" id="IPR004087">
    <property type="entry name" value="KH_dom"/>
</dbReference>
<dbReference type="Pfam" id="PF00575">
    <property type="entry name" value="S1"/>
    <property type="match status" value="1"/>
</dbReference>
<dbReference type="EMBL" id="CP000386">
    <property type="protein sequence ID" value="ABG04372.1"/>
    <property type="molecule type" value="Genomic_DNA"/>
</dbReference>
<dbReference type="Pfam" id="PF08529">
    <property type="entry name" value="NusA_N"/>
    <property type="match status" value="1"/>
</dbReference>
<dbReference type="InterPro" id="IPR030842">
    <property type="entry name" value="TF_NusA_bacterial"/>
</dbReference>
<proteinExistence type="inferred from homology"/>
<dbReference type="CDD" id="cd02134">
    <property type="entry name" value="KH-II_NusA_rpt1"/>
    <property type="match status" value="1"/>
</dbReference>
<dbReference type="Gene3D" id="3.30.1480.10">
    <property type="entry name" value="NusA, N-terminal domain"/>
    <property type="match status" value="1"/>
</dbReference>
<dbReference type="InterPro" id="IPR015946">
    <property type="entry name" value="KH_dom-like_a/b"/>
</dbReference>
<comment type="function">
    <text evidence="7">Participates in both transcription termination and antitermination.</text>
</comment>
<dbReference type="FunFam" id="3.30.300.20:FF:000005">
    <property type="entry name" value="Transcription termination/antitermination protein NusA"/>
    <property type="match status" value="1"/>
</dbReference>
<dbReference type="Gene3D" id="3.30.300.20">
    <property type="match status" value="2"/>
</dbReference>
<dbReference type="InterPro" id="IPR009019">
    <property type="entry name" value="KH_sf_prok-type"/>
</dbReference>
<dbReference type="HAMAP" id="MF_00945_B">
    <property type="entry name" value="NusA_B"/>
    <property type="match status" value="1"/>
</dbReference>